<name>A0A0M0JN68_9EUKA</name>
<organism evidence="2 3">
    <name type="scientific">Chrysochromulina tobinii</name>
    <dbReference type="NCBI Taxonomy" id="1460289"/>
    <lineage>
        <taxon>Eukaryota</taxon>
        <taxon>Haptista</taxon>
        <taxon>Haptophyta</taxon>
        <taxon>Prymnesiophyceae</taxon>
        <taxon>Prymnesiales</taxon>
        <taxon>Chrysochromulinaceae</taxon>
        <taxon>Chrysochromulina</taxon>
    </lineage>
</organism>
<sequence>MAVVVDVHYLQVAVKAFSLSGSWSISAFEKALVAACGGTGTIVKRFACDSSKEGGANPLHAALASEGYELVLSPPKPSNGMQGATDVDVACCIFAVAGAFAAQPVADTLVLIAGDSDFRPALVAALGSGRSLQVAVVAESHQLGKSYRAWIDETALVAHIELAPLLGGQAPGVIDLRGASRPAAGASGRADVGAVLAACEAAVASGCDTLTLNLSGKNREAEWGDTETESLCACLRGGTPQGAVVAPRLQQLWLHHTAIGDAACTALAKLLGPTCPQLEQIHLSDSRPYKR</sequence>
<keyword evidence="3" id="KW-1185">Reference proteome</keyword>
<feature type="domain" description="NYN" evidence="1">
    <location>
        <begin position="2"/>
        <end position="139"/>
    </location>
</feature>
<gene>
    <name evidence="2" type="ORF">Ctob_007587</name>
</gene>
<reference evidence="3" key="1">
    <citation type="journal article" date="2015" name="PLoS Genet.">
        <title>Genome Sequence and Transcriptome Analyses of Chrysochromulina tobin: Metabolic Tools for Enhanced Algal Fitness in the Prominent Order Prymnesiales (Haptophyceae).</title>
        <authorList>
            <person name="Hovde B.T."/>
            <person name="Deodato C.R."/>
            <person name="Hunsperger H.M."/>
            <person name="Ryken S.A."/>
            <person name="Yost W."/>
            <person name="Jha R.K."/>
            <person name="Patterson J."/>
            <person name="Monnat R.J. Jr."/>
            <person name="Barlow S.B."/>
            <person name="Starkenburg S.R."/>
            <person name="Cattolico R.A."/>
        </authorList>
    </citation>
    <scope>NUCLEOTIDE SEQUENCE</scope>
    <source>
        <strain evidence="3">CCMP291</strain>
    </source>
</reference>
<dbReference type="Gene3D" id="3.80.10.10">
    <property type="entry name" value="Ribonuclease Inhibitor"/>
    <property type="match status" value="1"/>
</dbReference>
<dbReference type="InterPro" id="IPR021139">
    <property type="entry name" value="NYN"/>
</dbReference>
<dbReference type="Pfam" id="PF01936">
    <property type="entry name" value="NYN"/>
    <property type="match status" value="1"/>
</dbReference>
<dbReference type="SUPFAM" id="SSF52047">
    <property type="entry name" value="RNI-like"/>
    <property type="match status" value="1"/>
</dbReference>
<comment type="caution">
    <text evidence="2">The sequence shown here is derived from an EMBL/GenBank/DDBJ whole genome shotgun (WGS) entry which is preliminary data.</text>
</comment>
<evidence type="ECO:0000313" key="2">
    <source>
        <dbReference type="EMBL" id="KOO27708.1"/>
    </source>
</evidence>
<dbReference type="EMBL" id="JWZX01002679">
    <property type="protein sequence ID" value="KOO27708.1"/>
    <property type="molecule type" value="Genomic_DNA"/>
</dbReference>
<dbReference type="GO" id="GO:0004540">
    <property type="term" value="F:RNA nuclease activity"/>
    <property type="evidence" value="ECO:0007669"/>
    <property type="project" value="InterPro"/>
</dbReference>
<accession>A0A0M0JN68</accession>
<dbReference type="Gene3D" id="3.40.50.1010">
    <property type="entry name" value="5'-nuclease"/>
    <property type="match status" value="1"/>
</dbReference>
<evidence type="ECO:0000313" key="3">
    <source>
        <dbReference type="Proteomes" id="UP000037460"/>
    </source>
</evidence>
<evidence type="ECO:0000259" key="1">
    <source>
        <dbReference type="Pfam" id="PF01936"/>
    </source>
</evidence>
<dbReference type="Proteomes" id="UP000037460">
    <property type="component" value="Unassembled WGS sequence"/>
</dbReference>
<protein>
    <recommendedName>
        <fullName evidence="1">NYN domain-containing protein</fullName>
    </recommendedName>
</protein>
<proteinExistence type="predicted"/>
<dbReference type="InterPro" id="IPR032675">
    <property type="entry name" value="LRR_dom_sf"/>
</dbReference>
<dbReference type="AlphaFoldDB" id="A0A0M0JN68"/>